<feature type="compositionally biased region" description="Basic and acidic residues" evidence="1">
    <location>
        <begin position="77"/>
        <end position="92"/>
    </location>
</feature>
<dbReference type="Proteomes" id="UP001597183">
    <property type="component" value="Unassembled WGS sequence"/>
</dbReference>
<dbReference type="EMBL" id="JBHTMK010000063">
    <property type="protein sequence ID" value="MFD1372906.1"/>
    <property type="molecule type" value="Genomic_DNA"/>
</dbReference>
<feature type="region of interest" description="Disordered" evidence="1">
    <location>
        <begin position="74"/>
        <end position="94"/>
    </location>
</feature>
<evidence type="ECO:0000313" key="3">
    <source>
        <dbReference type="Proteomes" id="UP001597183"/>
    </source>
</evidence>
<evidence type="ECO:0000256" key="1">
    <source>
        <dbReference type="SAM" id="MobiDB-lite"/>
    </source>
</evidence>
<evidence type="ECO:0000313" key="2">
    <source>
        <dbReference type="EMBL" id="MFD1372906.1"/>
    </source>
</evidence>
<reference evidence="3" key="1">
    <citation type="journal article" date="2019" name="Int. J. Syst. Evol. Microbiol.">
        <title>The Global Catalogue of Microorganisms (GCM) 10K type strain sequencing project: providing services to taxonomists for standard genome sequencing and annotation.</title>
        <authorList>
            <consortium name="The Broad Institute Genomics Platform"/>
            <consortium name="The Broad Institute Genome Sequencing Center for Infectious Disease"/>
            <person name="Wu L."/>
            <person name="Ma J."/>
        </authorList>
    </citation>
    <scope>NUCLEOTIDE SEQUENCE [LARGE SCALE GENOMIC DNA]</scope>
    <source>
        <strain evidence="3">CCM 7526</strain>
    </source>
</reference>
<proteinExistence type="predicted"/>
<sequence>MIEVDPWALAETTGGEVLDDGPGGPTLRQRSPLRPADGPQPWRTASPPAWSWLPLDGRRTPAEVALLIAAVAAATHPAEDDPAETRTARAPEDWPGPAINRLLAAPDLIVAGGLQVHDSTSAVTVTPGCCCGLETWREWPALLGGTPPWLGHDPTPTFQDLGPYLRLWQNDGARGPYLDIPRADLPALLAQAHHDLNAFLPLTGAWATTWTATHGPATLDGGPDPATETPGPALMAALDRGFAVTAPLEFPCDTATPAPPT</sequence>
<accession>A0ABW4ARW6</accession>
<feature type="region of interest" description="Disordered" evidence="1">
    <location>
        <begin position="1"/>
        <end position="48"/>
    </location>
</feature>
<evidence type="ECO:0008006" key="4">
    <source>
        <dbReference type="Google" id="ProtNLM"/>
    </source>
</evidence>
<organism evidence="2 3">
    <name type="scientific">Actinoplanes sichuanensis</name>
    <dbReference type="NCBI Taxonomy" id="512349"/>
    <lineage>
        <taxon>Bacteria</taxon>
        <taxon>Bacillati</taxon>
        <taxon>Actinomycetota</taxon>
        <taxon>Actinomycetes</taxon>
        <taxon>Micromonosporales</taxon>
        <taxon>Micromonosporaceae</taxon>
        <taxon>Actinoplanes</taxon>
    </lineage>
</organism>
<comment type="caution">
    <text evidence="2">The sequence shown here is derived from an EMBL/GenBank/DDBJ whole genome shotgun (WGS) entry which is preliminary data.</text>
</comment>
<gene>
    <name evidence="2" type="ORF">ACFQ5G_46905</name>
</gene>
<dbReference type="RefSeq" id="WP_317794636.1">
    <property type="nucleotide sequence ID" value="NZ_AP028461.1"/>
</dbReference>
<name>A0ABW4ARW6_9ACTN</name>
<keyword evidence="3" id="KW-1185">Reference proteome</keyword>
<protein>
    <recommendedName>
        <fullName evidence="4">DUF4253 domain-containing protein</fullName>
    </recommendedName>
</protein>